<evidence type="ECO:0000313" key="2">
    <source>
        <dbReference type="EMBL" id="TGJ80484.1"/>
    </source>
</evidence>
<name>A0A4Z0Y9I8_9PEZI</name>
<evidence type="ECO:0000313" key="3">
    <source>
        <dbReference type="Proteomes" id="UP000297716"/>
    </source>
</evidence>
<evidence type="ECO:0000256" key="1">
    <source>
        <dbReference type="ARBA" id="ARBA00023002"/>
    </source>
</evidence>
<protein>
    <submittedName>
        <fullName evidence="2">Uncharacterized protein</fullName>
    </submittedName>
</protein>
<dbReference type="SUPFAM" id="SSF51735">
    <property type="entry name" value="NAD(P)-binding Rossmann-fold domains"/>
    <property type="match status" value="1"/>
</dbReference>
<reference evidence="2 3" key="1">
    <citation type="submission" date="2019-03" db="EMBL/GenBank/DDBJ databases">
        <title>Draft genome sequence of Xylaria hypoxylon DSM 108379, a ubiquitous saprotrophic-parasitic fungi on hardwood.</title>
        <authorList>
            <person name="Buettner E."/>
            <person name="Leonhardt S."/>
            <person name="Gebauer A.M."/>
            <person name="Liers C."/>
            <person name="Hofrichter M."/>
            <person name="Kellner H."/>
        </authorList>
    </citation>
    <scope>NUCLEOTIDE SEQUENCE [LARGE SCALE GENOMIC DNA]</scope>
    <source>
        <strain evidence="2 3">DSM 108379</strain>
    </source>
</reference>
<keyword evidence="1" id="KW-0560">Oxidoreductase</keyword>
<proteinExistence type="predicted"/>
<sequence>MGIYAGWIYRQFTVKPKPLDKDVRLDGKTVIVIGANVGLGLKAAKEMAAYGLAWLILESPGIEVLVWPLDYESFPSLDEFGTRAAKLDRFDLVILNAGLKNLSAGPAKLEMDIVINTVTPGFCASSLHKANPQASKAVNLLAWTAAQGGHCLTDAVSLHGEHHGAYLSEQEGKPPSSFVLSHKGSEARSKIWNETIKVLEAEAPHVEVLATLNLL</sequence>
<accession>A0A4Z0Y9I8</accession>
<dbReference type="Gene3D" id="3.40.50.720">
    <property type="entry name" value="NAD(P)-binding Rossmann-like Domain"/>
    <property type="match status" value="1"/>
</dbReference>
<dbReference type="PANTHER" id="PTHR43157:SF31">
    <property type="entry name" value="PHOSPHATIDYLINOSITOL-GLYCAN BIOSYNTHESIS CLASS F PROTEIN"/>
    <property type="match status" value="1"/>
</dbReference>
<dbReference type="InterPro" id="IPR036291">
    <property type="entry name" value="NAD(P)-bd_dom_sf"/>
</dbReference>
<dbReference type="STRING" id="37992.A0A4Z0Y9I8"/>
<dbReference type="PANTHER" id="PTHR43157">
    <property type="entry name" value="PHOSPHATIDYLINOSITOL-GLYCAN BIOSYNTHESIS CLASS F PROTEIN-RELATED"/>
    <property type="match status" value="1"/>
</dbReference>
<gene>
    <name evidence="2" type="ORF">E0Z10_g8289</name>
</gene>
<dbReference type="AlphaFoldDB" id="A0A4Z0Y9I8"/>
<dbReference type="OrthoDB" id="191139at2759"/>
<dbReference type="Proteomes" id="UP000297716">
    <property type="component" value="Unassembled WGS sequence"/>
</dbReference>
<keyword evidence="3" id="KW-1185">Reference proteome</keyword>
<dbReference type="GO" id="GO:0016491">
    <property type="term" value="F:oxidoreductase activity"/>
    <property type="evidence" value="ECO:0007669"/>
    <property type="project" value="UniProtKB-KW"/>
</dbReference>
<dbReference type="EMBL" id="SKBN01000219">
    <property type="protein sequence ID" value="TGJ80484.1"/>
    <property type="molecule type" value="Genomic_DNA"/>
</dbReference>
<comment type="caution">
    <text evidence="2">The sequence shown here is derived from an EMBL/GenBank/DDBJ whole genome shotgun (WGS) entry which is preliminary data.</text>
</comment>
<organism evidence="2 3">
    <name type="scientific">Xylaria hypoxylon</name>
    <dbReference type="NCBI Taxonomy" id="37992"/>
    <lineage>
        <taxon>Eukaryota</taxon>
        <taxon>Fungi</taxon>
        <taxon>Dikarya</taxon>
        <taxon>Ascomycota</taxon>
        <taxon>Pezizomycotina</taxon>
        <taxon>Sordariomycetes</taxon>
        <taxon>Xylariomycetidae</taxon>
        <taxon>Xylariales</taxon>
        <taxon>Xylariaceae</taxon>
        <taxon>Xylaria</taxon>
    </lineage>
</organism>